<gene>
    <name evidence="1" type="ordered locus">Ppha_1758</name>
</gene>
<dbReference type="AlphaFoldDB" id="B4SBD6"/>
<sequence>MFIVVRPEAEQELLDAQAWYESKALGLGFEFARAADAAVASAFRNPFGHLRIEEEFRRVLFRKFPYSLIYLPNLDELLVVSFFHQHREPGAWLKRVSS</sequence>
<dbReference type="RefSeq" id="WP_012508477.1">
    <property type="nucleotide sequence ID" value="NC_011060.1"/>
</dbReference>
<evidence type="ECO:0000313" key="2">
    <source>
        <dbReference type="Proteomes" id="UP000002724"/>
    </source>
</evidence>
<organism evidence="1 2">
    <name type="scientific">Pelodictyon phaeoclathratiforme (strain DSM 5477 / BU-1)</name>
    <dbReference type="NCBI Taxonomy" id="324925"/>
    <lineage>
        <taxon>Bacteria</taxon>
        <taxon>Pseudomonadati</taxon>
        <taxon>Chlorobiota</taxon>
        <taxon>Chlorobiia</taxon>
        <taxon>Chlorobiales</taxon>
        <taxon>Chlorobiaceae</taxon>
        <taxon>Chlorobium/Pelodictyon group</taxon>
        <taxon>Pelodictyon</taxon>
    </lineage>
</organism>
<dbReference type="HOGENOM" id="CLU_147162_7_0_10"/>
<dbReference type="Gene3D" id="3.30.2310.20">
    <property type="entry name" value="RelE-like"/>
    <property type="match status" value="1"/>
</dbReference>
<proteinExistence type="predicted"/>
<reference evidence="1 2" key="1">
    <citation type="submission" date="2008-06" db="EMBL/GenBank/DDBJ databases">
        <title>Complete sequence of Pelodictyon phaeoclathratiforme BU-1.</title>
        <authorList>
            <consortium name="US DOE Joint Genome Institute"/>
            <person name="Lucas S."/>
            <person name="Copeland A."/>
            <person name="Lapidus A."/>
            <person name="Glavina del Rio T."/>
            <person name="Dalin E."/>
            <person name="Tice H."/>
            <person name="Bruce D."/>
            <person name="Goodwin L."/>
            <person name="Pitluck S."/>
            <person name="Schmutz J."/>
            <person name="Larimer F."/>
            <person name="Land M."/>
            <person name="Hauser L."/>
            <person name="Kyrpides N."/>
            <person name="Mikhailova N."/>
            <person name="Liu Z."/>
            <person name="Li T."/>
            <person name="Zhao F."/>
            <person name="Overmann J."/>
            <person name="Bryant D.A."/>
            <person name="Richardson P."/>
        </authorList>
    </citation>
    <scope>NUCLEOTIDE SEQUENCE [LARGE SCALE GENOMIC DNA]</scope>
    <source>
        <strain evidence="2">DSM 5477 / BU-1</strain>
    </source>
</reference>
<name>B4SBD6_PELPB</name>
<evidence type="ECO:0000313" key="1">
    <source>
        <dbReference type="EMBL" id="ACF43990.1"/>
    </source>
</evidence>
<evidence type="ECO:0008006" key="3">
    <source>
        <dbReference type="Google" id="ProtNLM"/>
    </source>
</evidence>
<accession>B4SBD6</accession>
<keyword evidence="2" id="KW-1185">Reference proteome</keyword>
<dbReference type="eggNOG" id="COG3668">
    <property type="taxonomic scope" value="Bacteria"/>
</dbReference>
<dbReference type="OrthoDB" id="595476at2"/>
<protein>
    <recommendedName>
        <fullName evidence="3">Plasmid stabilization system</fullName>
    </recommendedName>
</protein>
<dbReference type="Proteomes" id="UP000002724">
    <property type="component" value="Chromosome"/>
</dbReference>
<dbReference type="STRING" id="324925.Ppha_1758"/>
<dbReference type="EMBL" id="CP001110">
    <property type="protein sequence ID" value="ACF43990.1"/>
    <property type="molecule type" value="Genomic_DNA"/>
</dbReference>
<dbReference type="InterPro" id="IPR035093">
    <property type="entry name" value="RelE/ParE_toxin_dom_sf"/>
</dbReference>
<dbReference type="KEGG" id="pph:Ppha_1758"/>